<proteinExistence type="predicted"/>
<evidence type="ECO:0000259" key="1">
    <source>
        <dbReference type="Pfam" id="PF18885"/>
    </source>
</evidence>
<dbReference type="InterPro" id="IPR043708">
    <property type="entry name" value="DUF5648"/>
</dbReference>
<feature type="domain" description="DUF5648" evidence="1">
    <location>
        <begin position="12"/>
        <end position="154"/>
    </location>
</feature>
<dbReference type="AlphaFoldDB" id="A0A7M5XD48"/>
<protein>
    <recommendedName>
        <fullName evidence="1">DUF5648 domain-containing protein</fullName>
    </recommendedName>
</protein>
<name>A0A7M5XD48_9CNID</name>
<organism evidence="2 3">
    <name type="scientific">Clytia hemisphaerica</name>
    <dbReference type="NCBI Taxonomy" id="252671"/>
    <lineage>
        <taxon>Eukaryota</taxon>
        <taxon>Metazoa</taxon>
        <taxon>Cnidaria</taxon>
        <taxon>Hydrozoa</taxon>
        <taxon>Hydroidolina</taxon>
        <taxon>Leptothecata</taxon>
        <taxon>Obeliida</taxon>
        <taxon>Clytiidae</taxon>
        <taxon>Clytia</taxon>
    </lineage>
</organism>
<evidence type="ECO:0000313" key="2">
    <source>
        <dbReference type="EnsemblMetazoa" id="CLYHEMP021020.1"/>
    </source>
</evidence>
<sequence>CFQKKSSFLIVPLYRYYNPKIVDHFYTASWTELGNGKDGWKLEGVQCRIMKCKASESVPLYRYCKSGLDHFYTTNIKEIGTATPGNVGNHGYKSEGITGYCYPVKKAGTIPLYRYWHPRFVNHFYTTNAKEIGTTTSGQVGKYGYKSEGITCYVFPN</sequence>
<dbReference type="Proteomes" id="UP000594262">
    <property type="component" value="Unplaced"/>
</dbReference>
<accession>A0A7M5XD48</accession>
<evidence type="ECO:0000313" key="3">
    <source>
        <dbReference type="Proteomes" id="UP000594262"/>
    </source>
</evidence>
<keyword evidence="3" id="KW-1185">Reference proteome</keyword>
<reference evidence="2" key="1">
    <citation type="submission" date="2021-01" db="UniProtKB">
        <authorList>
            <consortium name="EnsemblMetazoa"/>
        </authorList>
    </citation>
    <scope>IDENTIFICATION</scope>
</reference>
<dbReference type="Pfam" id="PF18885">
    <property type="entry name" value="DUF5648"/>
    <property type="match status" value="1"/>
</dbReference>
<dbReference type="OrthoDB" id="9987595at2759"/>
<dbReference type="EnsemblMetazoa" id="CLYHEMT021020.1">
    <property type="protein sequence ID" value="CLYHEMP021020.1"/>
    <property type="gene ID" value="CLYHEMG021020"/>
</dbReference>